<gene>
    <name evidence="3" type="ORF">PQ465_04785</name>
</gene>
<proteinExistence type="predicted"/>
<protein>
    <submittedName>
        <fullName evidence="3">Uncharacterized protein</fullName>
    </submittedName>
</protein>
<feature type="domain" description="DUF6695" evidence="1">
    <location>
        <begin position="262"/>
        <end position="337"/>
    </location>
</feature>
<sequence length="355" mass="40348">MYTFDDIAIPISWPDKTARGDEKWMAFLKRIRIVKNLNFRVGHAAILLIERSSGRIHYFDFGRYIVPRGYGRSRSAQFDPRLLLHTVARFDDAQKLANLSEIVEELAKKEDATHGGGRTMLSICENICFAKGLDFAQRLVQTGPILYGAFAKNNNSCSRFVAQILVAAMTTDDARRRKLLYPESFKASPTSNVVNAISDRGIYCFADGNLVALQMCRKASMRFQFDLLCDNFTKKGAKKLGDDSVAGMVQYTERPHNVPSQAQWLGGIGEGAWFVLEQEAEQLFTIKKYNVQGNMEYAITTQCLQRFNIAQAYAFTYYFTHEYHNIVQDGQVFLFRAITSQKKSNKQYHSIQAIS</sequence>
<dbReference type="InterPro" id="IPR046517">
    <property type="entry name" value="DUF6695"/>
</dbReference>
<accession>A0ABY7WN23</accession>
<evidence type="ECO:0000259" key="1">
    <source>
        <dbReference type="Pfam" id="PF20405"/>
    </source>
</evidence>
<evidence type="ECO:0000313" key="3">
    <source>
        <dbReference type="EMBL" id="WDF69700.1"/>
    </source>
</evidence>
<dbReference type="Pfam" id="PF25218">
    <property type="entry name" value="TseH"/>
    <property type="match status" value="1"/>
</dbReference>
<dbReference type="InterPro" id="IPR057382">
    <property type="entry name" value="TseH"/>
</dbReference>
<dbReference type="Proteomes" id="UP001221558">
    <property type="component" value="Chromosome"/>
</dbReference>
<dbReference type="RefSeq" id="WP_274268413.1">
    <property type="nucleotide sequence ID" value="NZ_CP117880.1"/>
</dbReference>
<evidence type="ECO:0000313" key="4">
    <source>
        <dbReference type="Proteomes" id="UP001221558"/>
    </source>
</evidence>
<dbReference type="Pfam" id="PF20405">
    <property type="entry name" value="DUF6695"/>
    <property type="match status" value="1"/>
</dbReference>
<evidence type="ECO:0000259" key="2">
    <source>
        <dbReference type="Pfam" id="PF25218"/>
    </source>
</evidence>
<name>A0ABY7WN23_9SPHI</name>
<keyword evidence="4" id="KW-1185">Reference proteome</keyword>
<feature type="domain" description="Type VI secretion system effector TseH-like" evidence="2">
    <location>
        <begin position="8"/>
        <end position="172"/>
    </location>
</feature>
<organism evidence="3 4">
    <name type="scientific">Sphingobacterium oryzagri</name>
    <dbReference type="NCBI Taxonomy" id="3025669"/>
    <lineage>
        <taxon>Bacteria</taxon>
        <taxon>Pseudomonadati</taxon>
        <taxon>Bacteroidota</taxon>
        <taxon>Sphingobacteriia</taxon>
        <taxon>Sphingobacteriales</taxon>
        <taxon>Sphingobacteriaceae</taxon>
        <taxon>Sphingobacterium</taxon>
    </lineage>
</organism>
<dbReference type="EMBL" id="CP117880">
    <property type="protein sequence ID" value="WDF69700.1"/>
    <property type="molecule type" value="Genomic_DNA"/>
</dbReference>
<reference evidence="3 4" key="1">
    <citation type="submission" date="2023-02" db="EMBL/GenBank/DDBJ databases">
        <title>Genome sequence of Sphingobacterium sp. KACC 22765.</title>
        <authorList>
            <person name="Kim S."/>
            <person name="Heo J."/>
            <person name="Kwon S.-W."/>
        </authorList>
    </citation>
    <scope>NUCLEOTIDE SEQUENCE [LARGE SCALE GENOMIC DNA]</scope>
    <source>
        <strain evidence="3 4">KACC 22765</strain>
    </source>
</reference>